<dbReference type="GO" id="GO:0070286">
    <property type="term" value="P:axonemal dynein complex assembly"/>
    <property type="evidence" value="ECO:0007669"/>
    <property type="project" value="InterPro"/>
</dbReference>
<feature type="compositionally biased region" description="Pro residues" evidence="4">
    <location>
        <begin position="423"/>
        <end position="434"/>
    </location>
</feature>
<dbReference type="GO" id="GO:0060285">
    <property type="term" value="P:cilium-dependent cell motility"/>
    <property type="evidence" value="ECO:0007669"/>
    <property type="project" value="TreeGrafter"/>
</dbReference>
<accession>A0A6J2KKR6</accession>
<dbReference type="Proteomes" id="UP000504629">
    <property type="component" value="Unplaced"/>
</dbReference>
<dbReference type="InterPro" id="IPR029440">
    <property type="entry name" value="DRC1_C"/>
</dbReference>
<dbReference type="Pfam" id="PF14772">
    <property type="entry name" value="NYD-SP28"/>
    <property type="match status" value="1"/>
</dbReference>
<feature type="region of interest" description="Disordered" evidence="4">
    <location>
        <begin position="556"/>
        <end position="590"/>
    </location>
</feature>
<feature type="coiled-coil region" evidence="3">
    <location>
        <begin position="274"/>
        <end position="308"/>
    </location>
</feature>
<feature type="region of interest" description="Disordered" evidence="4">
    <location>
        <begin position="43"/>
        <end position="62"/>
    </location>
</feature>
<keyword evidence="7" id="KW-1185">Reference proteome</keyword>
<feature type="coiled-coil region" evidence="3">
    <location>
        <begin position="334"/>
        <end position="379"/>
    </location>
</feature>
<dbReference type="OrthoDB" id="10260459at2759"/>
<comment type="similarity">
    <text evidence="1">Belongs to the DRC1 family.</text>
</comment>
<protein>
    <submittedName>
        <fullName evidence="8">Dynein regulatory complex protein 1</fullName>
    </submittedName>
</protein>
<feature type="compositionally biased region" description="Acidic residues" evidence="4">
    <location>
        <begin position="52"/>
        <end position="62"/>
    </location>
</feature>
<feature type="domain" description="Dynein regulatory complex protein 1 C-terminal" evidence="6">
    <location>
        <begin position="733"/>
        <end position="789"/>
    </location>
</feature>
<evidence type="ECO:0000259" key="5">
    <source>
        <dbReference type="Pfam" id="PF14772"/>
    </source>
</evidence>
<evidence type="ECO:0000256" key="2">
    <source>
        <dbReference type="ARBA" id="ARBA00023054"/>
    </source>
</evidence>
<sequence>MAGTFERYNDEDDDVLAPTEPQITSHDPVERKAARSLRIKRRQEALKRSEQQTEEIVADEDAGPIELATSTAAEELQRLNLDGAAKVTNVKVTTDEREVLRRGLFADNMRDLMKKIEDEATEAQIQYEAITSNWNTMLNIKDPLDIDAEMKKQRQKCDFLMEQKNEVITELKNNLQQMDDAYYEDLDKQDKDIKELSDRIEKQVTIMQRAYEKQLSLIEQAIKIEREVMVDHNNKRWEALYKQRDKEELAHVEYRSKQLEEHKQEIEVIMWDHHEKFREAKIELESLIQELQRELEKLKATCIINTEKIGYNYQILKKREEENVFVRSQQKRKLNKMSDVANALRAKIRKAAEEGAIEEIKADAEIVKLMQTMDDLEKKSDQFKHVNDYKFCQIWRMATHRCSELSKELRQGEVALHAQVLAGPPPPPPPPLPKSPLSKYEQRELANKDKSNELSESKLDETKDGRLQAAKERLVRHILQLVTDNTGFLIENRLLKLIEKYQPVSRNLCTLDAIFMALDIQAEEDIEILCKTFLNYAFCPICVGLDVESDLLEPSRASMTSRDESHHASVSAKSTRGDRMSVRGRQSVVRSMSVSTTKSGHIGFKSNDLSPTDQILMAEADEIIQKCGDLQVSMSSVPGTISDGGSGSGKRPGARGVTVSSQANTAQKLVNPFLCPFGHPLEIEPMQVLTALGEFIKIFEPPEKKKLFNILESVKPPDFSTPSRQLTTEEIEQYWAHWKNIFPAEKDRFWDGLISALNDYLAILQERECVNAEVVVLRRRNAALRRLVRGALPELPAATPQYARQGPSVFTATFTDNAPQAFEKLPPI</sequence>
<keyword evidence="2 3" id="KW-0175">Coiled coil</keyword>
<feature type="region of interest" description="Disordered" evidence="4">
    <location>
        <begin position="637"/>
        <end position="656"/>
    </location>
</feature>
<reference evidence="8" key="1">
    <citation type="submission" date="2025-08" db="UniProtKB">
        <authorList>
            <consortium name="RefSeq"/>
        </authorList>
    </citation>
    <scope>IDENTIFICATION</scope>
    <source>
        <tissue evidence="8">Silk gland</tissue>
    </source>
</reference>
<dbReference type="Pfam" id="PF14775">
    <property type="entry name" value="NYD-SP28_assoc"/>
    <property type="match status" value="1"/>
</dbReference>
<dbReference type="KEGG" id="bman:114251457"/>
<feature type="region of interest" description="Disordered" evidence="4">
    <location>
        <begin position="1"/>
        <end position="36"/>
    </location>
</feature>
<feature type="compositionally biased region" description="Basic and acidic residues" evidence="4">
    <location>
        <begin position="440"/>
        <end position="462"/>
    </location>
</feature>
<evidence type="ECO:0000313" key="7">
    <source>
        <dbReference type="Proteomes" id="UP000504629"/>
    </source>
</evidence>
<proteinExistence type="inferred from homology"/>
<evidence type="ECO:0000259" key="6">
    <source>
        <dbReference type="Pfam" id="PF14775"/>
    </source>
</evidence>
<feature type="domain" description="Dynein regulatory complex protein 1/2 N-terminal" evidence="5">
    <location>
        <begin position="92"/>
        <end position="193"/>
    </location>
</feature>
<evidence type="ECO:0000256" key="4">
    <source>
        <dbReference type="SAM" id="MobiDB-lite"/>
    </source>
</evidence>
<gene>
    <name evidence="8" type="primary">LOC114251457</name>
</gene>
<dbReference type="GO" id="GO:0003352">
    <property type="term" value="P:regulation of cilium movement"/>
    <property type="evidence" value="ECO:0007669"/>
    <property type="project" value="TreeGrafter"/>
</dbReference>
<evidence type="ECO:0000256" key="3">
    <source>
        <dbReference type="SAM" id="Coils"/>
    </source>
</evidence>
<dbReference type="AlphaFoldDB" id="A0A6J2KKR6"/>
<dbReference type="InterPro" id="IPR039750">
    <property type="entry name" value="DRC1/DRC2"/>
</dbReference>
<dbReference type="PANTHER" id="PTHR21625:SF1">
    <property type="entry name" value="DYNEIN REGULATORY COMPLEX PROTEIN 1"/>
    <property type="match status" value="1"/>
</dbReference>
<evidence type="ECO:0000256" key="1">
    <source>
        <dbReference type="ARBA" id="ARBA00009688"/>
    </source>
</evidence>
<name>A0A6J2KKR6_BOMMA</name>
<dbReference type="RefSeq" id="XP_028041537.1">
    <property type="nucleotide sequence ID" value="XM_028185736.1"/>
</dbReference>
<evidence type="ECO:0000313" key="8">
    <source>
        <dbReference type="RefSeq" id="XP_028041537.1"/>
    </source>
</evidence>
<organism evidence="7 8">
    <name type="scientific">Bombyx mandarina</name>
    <name type="common">Wild silk moth</name>
    <name type="synonym">Wild silkworm</name>
    <dbReference type="NCBI Taxonomy" id="7092"/>
    <lineage>
        <taxon>Eukaryota</taxon>
        <taxon>Metazoa</taxon>
        <taxon>Ecdysozoa</taxon>
        <taxon>Arthropoda</taxon>
        <taxon>Hexapoda</taxon>
        <taxon>Insecta</taxon>
        <taxon>Pterygota</taxon>
        <taxon>Neoptera</taxon>
        <taxon>Endopterygota</taxon>
        <taxon>Lepidoptera</taxon>
        <taxon>Glossata</taxon>
        <taxon>Ditrysia</taxon>
        <taxon>Bombycoidea</taxon>
        <taxon>Bombycidae</taxon>
        <taxon>Bombycinae</taxon>
        <taxon>Bombyx</taxon>
    </lineage>
</organism>
<feature type="region of interest" description="Disordered" evidence="4">
    <location>
        <begin position="420"/>
        <end position="462"/>
    </location>
</feature>
<feature type="coiled-coil region" evidence="3">
    <location>
        <begin position="106"/>
        <end position="181"/>
    </location>
</feature>
<dbReference type="GO" id="GO:0005858">
    <property type="term" value="C:axonemal dynein complex"/>
    <property type="evidence" value="ECO:0007669"/>
    <property type="project" value="InterPro"/>
</dbReference>
<dbReference type="PANTHER" id="PTHR21625">
    <property type="entry name" value="NYD-SP28 PROTEIN"/>
    <property type="match status" value="1"/>
</dbReference>
<dbReference type="InterPro" id="IPR039505">
    <property type="entry name" value="DRC1/2_N"/>
</dbReference>
<dbReference type="GeneID" id="114251457"/>